<dbReference type="STRING" id="1802306.A3C72_04050"/>
<dbReference type="Pfam" id="PF18895">
    <property type="entry name" value="T4SS_pilin"/>
    <property type="match status" value="1"/>
</dbReference>
<keyword evidence="1" id="KW-0812">Transmembrane</keyword>
<dbReference type="AlphaFoldDB" id="A0A1G2ME85"/>
<protein>
    <submittedName>
        <fullName evidence="2">Uncharacterized protein</fullName>
    </submittedName>
</protein>
<keyword evidence="1" id="KW-0472">Membrane</keyword>
<proteinExistence type="predicted"/>
<organism evidence="2 3">
    <name type="scientific">Candidatus Taylorbacteria bacterium RIFCSPHIGHO2_02_FULL_43_32b</name>
    <dbReference type="NCBI Taxonomy" id="1802306"/>
    <lineage>
        <taxon>Bacteria</taxon>
        <taxon>Candidatus Tayloriibacteriota</taxon>
    </lineage>
</organism>
<gene>
    <name evidence="2" type="ORF">A3C72_04050</name>
</gene>
<evidence type="ECO:0000313" key="3">
    <source>
        <dbReference type="Proteomes" id="UP000177130"/>
    </source>
</evidence>
<dbReference type="Proteomes" id="UP000177130">
    <property type="component" value="Unassembled WGS sequence"/>
</dbReference>
<evidence type="ECO:0000256" key="1">
    <source>
        <dbReference type="SAM" id="Phobius"/>
    </source>
</evidence>
<reference evidence="2 3" key="1">
    <citation type="journal article" date="2016" name="Nat. Commun.">
        <title>Thousands of microbial genomes shed light on interconnected biogeochemical processes in an aquifer system.</title>
        <authorList>
            <person name="Anantharaman K."/>
            <person name="Brown C.T."/>
            <person name="Hug L.A."/>
            <person name="Sharon I."/>
            <person name="Castelle C.J."/>
            <person name="Probst A.J."/>
            <person name="Thomas B.C."/>
            <person name="Singh A."/>
            <person name="Wilkins M.J."/>
            <person name="Karaoz U."/>
            <person name="Brodie E.L."/>
            <person name="Williams K.H."/>
            <person name="Hubbard S.S."/>
            <person name="Banfield J.F."/>
        </authorList>
    </citation>
    <scope>NUCLEOTIDE SEQUENCE [LARGE SCALE GENOMIC DNA]</scope>
</reference>
<dbReference type="EMBL" id="MHRK01000057">
    <property type="protein sequence ID" value="OHA22220.1"/>
    <property type="molecule type" value="Genomic_DNA"/>
</dbReference>
<name>A0A1G2ME85_9BACT</name>
<sequence length="80" mass="9083">MTLDEILQKINTNIVNPLIYLFLAVAMVIFLWGVVTFFQNIDNSEERAQGVRHMIWGVLGLVIMISFQGIIAMIKNFIGV</sequence>
<comment type="caution">
    <text evidence="2">The sequence shown here is derived from an EMBL/GenBank/DDBJ whole genome shotgun (WGS) entry which is preliminary data.</text>
</comment>
<accession>A0A1G2ME85</accession>
<dbReference type="InterPro" id="IPR043993">
    <property type="entry name" value="T4SS_pilin"/>
</dbReference>
<feature type="transmembrane region" description="Helical" evidence="1">
    <location>
        <begin position="18"/>
        <end position="41"/>
    </location>
</feature>
<evidence type="ECO:0000313" key="2">
    <source>
        <dbReference type="EMBL" id="OHA22220.1"/>
    </source>
</evidence>
<keyword evidence="1" id="KW-1133">Transmembrane helix</keyword>
<feature type="transmembrane region" description="Helical" evidence="1">
    <location>
        <begin position="53"/>
        <end position="74"/>
    </location>
</feature>